<sequence>MRDEIVRAAHRVFSTHDYQRASMRKIAREAGVDPAMTSYYFPSKAALFREAMSLPEDPAQQVREILEPGVDGLASRLIAAALENWEQASTAGTLATLLRMVMHDADTQRTFDQYFREQILSQVEASLGEDSALLAELVAGSLVGVLMMRYVARIEPLASIPADELHDRLTPIVQFLFTWGFAAKN</sequence>
<evidence type="ECO:0000259" key="3">
    <source>
        <dbReference type="PROSITE" id="PS50977"/>
    </source>
</evidence>
<keyword evidence="1 2" id="KW-0238">DNA-binding</keyword>
<dbReference type="SUPFAM" id="SSF48498">
    <property type="entry name" value="Tetracyclin repressor-like, C-terminal domain"/>
    <property type="match status" value="1"/>
</dbReference>
<dbReference type="PANTHER" id="PTHR30055">
    <property type="entry name" value="HTH-TYPE TRANSCRIPTIONAL REGULATOR RUTR"/>
    <property type="match status" value="1"/>
</dbReference>
<evidence type="ECO:0000313" key="5">
    <source>
        <dbReference type="Proteomes" id="UP001247542"/>
    </source>
</evidence>
<dbReference type="InterPro" id="IPR036271">
    <property type="entry name" value="Tet_transcr_reg_TetR-rel_C_sf"/>
</dbReference>
<proteinExistence type="predicted"/>
<evidence type="ECO:0000256" key="2">
    <source>
        <dbReference type="PROSITE-ProRule" id="PRU00335"/>
    </source>
</evidence>
<dbReference type="InterPro" id="IPR009057">
    <property type="entry name" value="Homeodomain-like_sf"/>
</dbReference>
<dbReference type="InterPro" id="IPR001647">
    <property type="entry name" value="HTH_TetR"/>
</dbReference>
<comment type="caution">
    <text evidence="4">The sequence shown here is derived from an EMBL/GenBank/DDBJ whole genome shotgun (WGS) entry which is preliminary data.</text>
</comment>
<dbReference type="RefSeq" id="WP_313274001.1">
    <property type="nucleotide sequence ID" value="NZ_JASXSX010000002.1"/>
</dbReference>
<keyword evidence="5" id="KW-1185">Reference proteome</keyword>
<evidence type="ECO:0000256" key="1">
    <source>
        <dbReference type="ARBA" id="ARBA00023125"/>
    </source>
</evidence>
<dbReference type="Gene3D" id="1.10.357.10">
    <property type="entry name" value="Tetracycline Repressor, domain 2"/>
    <property type="match status" value="1"/>
</dbReference>
<reference evidence="4 5" key="1">
    <citation type="submission" date="2023-06" db="EMBL/GenBank/DDBJ databases">
        <title>Draft genome sequence of Gleimia hominis type strain CCUG 57540T.</title>
        <authorList>
            <person name="Salva-Serra F."/>
            <person name="Cardew S."/>
            <person name="Jensie Markopoulos S."/>
            <person name="Ohlen M."/>
            <person name="Inganas E."/>
            <person name="Svensson-Stadler L."/>
            <person name="Moore E.R.B."/>
        </authorList>
    </citation>
    <scope>NUCLEOTIDE SEQUENCE [LARGE SCALE GENOMIC DNA]</scope>
    <source>
        <strain evidence="4 5">CCUG 57540</strain>
    </source>
</reference>
<protein>
    <submittedName>
        <fullName evidence="4">TetR family transcriptional regulator</fullName>
    </submittedName>
</protein>
<accession>A0ABU3IF50</accession>
<dbReference type="Proteomes" id="UP001247542">
    <property type="component" value="Unassembled WGS sequence"/>
</dbReference>
<gene>
    <name evidence="4" type="ORF">QS713_07330</name>
</gene>
<dbReference type="Pfam" id="PF00440">
    <property type="entry name" value="TetR_N"/>
    <property type="match status" value="1"/>
</dbReference>
<dbReference type="PROSITE" id="PS50977">
    <property type="entry name" value="HTH_TETR_2"/>
    <property type="match status" value="1"/>
</dbReference>
<dbReference type="EMBL" id="JASXSX010000002">
    <property type="protein sequence ID" value="MDT3767870.1"/>
    <property type="molecule type" value="Genomic_DNA"/>
</dbReference>
<feature type="domain" description="HTH tetR-type" evidence="3">
    <location>
        <begin position="1"/>
        <end position="59"/>
    </location>
</feature>
<dbReference type="InterPro" id="IPR050109">
    <property type="entry name" value="HTH-type_TetR-like_transc_reg"/>
</dbReference>
<evidence type="ECO:0000313" key="4">
    <source>
        <dbReference type="EMBL" id="MDT3767870.1"/>
    </source>
</evidence>
<dbReference type="SUPFAM" id="SSF46689">
    <property type="entry name" value="Homeodomain-like"/>
    <property type="match status" value="1"/>
</dbReference>
<dbReference type="Gene3D" id="1.10.10.60">
    <property type="entry name" value="Homeodomain-like"/>
    <property type="match status" value="1"/>
</dbReference>
<dbReference type="InterPro" id="IPR041678">
    <property type="entry name" value="TetR_C_16"/>
</dbReference>
<name>A0ABU3IF50_9ACTO</name>
<dbReference type="PANTHER" id="PTHR30055:SF235">
    <property type="entry name" value="TRANSCRIPTIONAL REGULATORY PROTEIN"/>
    <property type="match status" value="1"/>
</dbReference>
<feature type="DNA-binding region" description="H-T-H motif" evidence="2">
    <location>
        <begin position="22"/>
        <end position="41"/>
    </location>
</feature>
<organism evidence="4 5">
    <name type="scientific">Gleimia hominis</name>
    <dbReference type="NCBI Taxonomy" id="595468"/>
    <lineage>
        <taxon>Bacteria</taxon>
        <taxon>Bacillati</taxon>
        <taxon>Actinomycetota</taxon>
        <taxon>Actinomycetes</taxon>
        <taxon>Actinomycetales</taxon>
        <taxon>Actinomycetaceae</taxon>
        <taxon>Gleimia</taxon>
    </lineage>
</organism>
<dbReference type="Pfam" id="PF17920">
    <property type="entry name" value="TetR_C_16"/>
    <property type="match status" value="1"/>
</dbReference>